<evidence type="ECO:0000256" key="2">
    <source>
        <dbReference type="SAM" id="MobiDB-lite"/>
    </source>
</evidence>
<organism evidence="3 4">
    <name type="scientific">Candida orthopsilosis (strain 90-125)</name>
    <name type="common">Yeast</name>
    <dbReference type="NCBI Taxonomy" id="1136231"/>
    <lineage>
        <taxon>Eukaryota</taxon>
        <taxon>Fungi</taxon>
        <taxon>Dikarya</taxon>
        <taxon>Ascomycota</taxon>
        <taxon>Saccharomycotina</taxon>
        <taxon>Pichiomycetes</taxon>
        <taxon>Debaryomycetaceae</taxon>
        <taxon>Candida/Lodderomyces clade</taxon>
        <taxon>Candida</taxon>
    </lineage>
</organism>
<proteinExistence type="predicted"/>
<feature type="coiled-coil region" evidence="1">
    <location>
        <begin position="264"/>
        <end position="298"/>
    </location>
</feature>
<dbReference type="AlphaFoldDB" id="H8X4K7"/>
<protein>
    <submittedName>
        <fullName evidence="3">Uncharacterized protein</fullName>
    </submittedName>
</protein>
<evidence type="ECO:0000313" key="4">
    <source>
        <dbReference type="Proteomes" id="UP000005018"/>
    </source>
</evidence>
<feature type="compositionally biased region" description="Basic and acidic residues" evidence="2">
    <location>
        <begin position="1"/>
        <end position="16"/>
    </location>
</feature>
<dbReference type="EMBL" id="HE681722">
    <property type="protein sequence ID" value="CCG22949.1"/>
    <property type="molecule type" value="Genomic_DNA"/>
</dbReference>
<name>H8X4K7_CANO9</name>
<evidence type="ECO:0000256" key="1">
    <source>
        <dbReference type="SAM" id="Coils"/>
    </source>
</evidence>
<evidence type="ECO:0000313" key="3">
    <source>
        <dbReference type="EMBL" id="CCG22949.1"/>
    </source>
</evidence>
<feature type="region of interest" description="Disordered" evidence="2">
    <location>
        <begin position="165"/>
        <end position="194"/>
    </location>
</feature>
<feature type="region of interest" description="Disordered" evidence="2">
    <location>
        <begin position="1"/>
        <end position="36"/>
    </location>
</feature>
<dbReference type="GeneID" id="14540198"/>
<gene>
    <name evidence="3" type="ORF">CORT_0D01010</name>
</gene>
<dbReference type="HOGENOM" id="CLU_471712_0_0_1"/>
<reference evidence="3 4" key="1">
    <citation type="journal article" date="2012" name="PLoS ONE">
        <title>Sequence and analysis of the genome of the pathogenic yeast Candida orthopsilosis.</title>
        <authorList>
            <person name="Riccombeni A."/>
            <person name="Vidanes G."/>
            <person name="Proux-Wera E."/>
            <person name="Wolfe K.H."/>
            <person name="Butler G."/>
        </authorList>
    </citation>
    <scope>NUCLEOTIDE SEQUENCE [LARGE SCALE GENOMIC DNA]</scope>
    <source>
        <strain evidence="3 4">Co 90-125</strain>
    </source>
</reference>
<accession>H8X4K7</accession>
<keyword evidence="4" id="KW-1185">Reference proteome</keyword>
<dbReference type="KEGG" id="cot:CORT_0D01010"/>
<dbReference type="Proteomes" id="UP000005018">
    <property type="component" value="Chromosome 4"/>
</dbReference>
<feature type="region of interest" description="Disordered" evidence="2">
    <location>
        <begin position="136"/>
        <end position="155"/>
    </location>
</feature>
<sequence>MSDLLDKYRSSRRVNDSRTSPTYRSPLYPRLSTLDREKYTSDRYTNVSSTTNGLRDKLASKKPLYEPSVSSKYKLYSDTVKDRESFVPDRLKSDATFALKLKRNDLDDYRSESKRYGKNHELDGLRRNLEAKYGLSSTREATELSPKISGSPVRSFNFAQRKSNGDLGKRFATSSPPSRDKYRVSKPSTDAPRSSGFLSRIVNYFTSNEHVDDDGPQDSSSFFERQRMKKVSFSDSTGRDDIDEVDEVVTRAREKERLLALENYRSLEQEHKKVLLLLEDVELENKRLKAESSRIHDTYTAKLDEIENDLFNKSVEADKLRTDSERKYAEEIAHIKSIYEAEASRLRKSHEKELAQLRSIHQEEVLQQKNENSKLQKRVRELDEKLFNTGFELKQVGRELELQVQKNHEMQVEMSLRDRFRAAKLPAEEVNKYFIKSSRIEQKIEALQKMVEDTLQRPRQFLKTDTNIEENLKTLEKMIKTFQFGELDDCERYYDVAHKFLTDSANKSEEIIQQLERDDSSNQSRVLSEYLTLKRLNELGYKLCSVKELINDCKVLREFKDSEADINDIYLRVKSEIF</sequence>
<feature type="coiled-coil region" evidence="1">
    <location>
        <begin position="358"/>
        <end position="385"/>
    </location>
</feature>
<dbReference type="RefSeq" id="XP_003869086.1">
    <property type="nucleotide sequence ID" value="XM_003869037.1"/>
</dbReference>
<keyword evidence="1" id="KW-0175">Coiled coil</keyword>
<dbReference type="OrthoDB" id="4020357at2759"/>